<keyword evidence="1" id="KW-0805">Transcription regulation</keyword>
<dbReference type="Proteomes" id="UP000776276">
    <property type="component" value="Unassembled WGS sequence"/>
</dbReference>
<dbReference type="RefSeq" id="WP_216323742.1">
    <property type="nucleotide sequence ID" value="NZ_JAHKRT010000004.1"/>
</dbReference>
<keyword evidence="7" id="KW-1185">Reference proteome</keyword>
<dbReference type="PANTHER" id="PTHR43133:SF32">
    <property type="entry name" value="BLR3042 PROTEIN"/>
    <property type="match status" value="1"/>
</dbReference>
<keyword evidence="2" id="KW-0731">Sigma factor</keyword>
<proteinExistence type="predicted"/>
<evidence type="ECO:0000313" key="7">
    <source>
        <dbReference type="Proteomes" id="UP000776276"/>
    </source>
</evidence>
<feature type="domain" description="RNA polymerase sigma-70 region 2" evidence="4">
    <location>
        <begin position="33"/>
        <end position="99"/>
    </location>
</feature>
<evidence type="ECO:0000259" key="4">
    <source>
        <dbReference type="Pfam" id="PF04542"/>
    </source>
</evidence>
<keyword evidence="3" id="KW-0804">Transcription</keyword>
<dbReference type="EMBL" id="JAHKRT010000004">
    <property type="protein sequence ID" value="MBU3078112.1"/>
    <property type="molecule type" value="Genomic_DNA"/>
</dbReference>
<dbReference type="Pfam" id="PF08281">
    <property type="entry name" value="Sigma70_r4_2"/>
    <property type="match status" value="1"/>
</dbReference>
<reference evidence="6 7" key="1">
    <citation type="submission" date="2021-06" db="EMBL/GenBank/DDBJ databases">
        <title>Sphingomonas sp. XMGL2, whole genome shotgun sequencing project.</title>
        <authorList>
            <person name="Zhao G."/>
            <person name="Shen L."/>
        </authorList>
    </citation>
    <scope>NUCLEOTIDE SEQUENCE [LARGE SCALE GENOMIC DNA]</scope>
    <source>
        <strain evidence="6 7">XMGL2</strain>
    </source>
</reference>
<comment type="caution">
    <text evidence="6">The sequence shown here is derived from an EMBL/GenBank/DDBJ whole genome shotgun (WGS) entry which is preliminary data.</text>
</comment>
<dbReference type="InterPro" id="IPR013249">
    <property type="entry name" value="RNA_pol_sigma70_r4_t2"/>
</dbReference>
<dbReference type="PANTHER" id="PTHR43133">
    <property type="entry name" value="RNA POLYMERASE ECF-TYPE SIGMA FACTO"/>
    <property type="match status" value="1"/>
</dbReference>
<dbReference type="NCBIfam" id="TIGR02937">
    <property type="entry name" value="sigma70-ECF"/>
    <property type="match status" value="1"/>
</dbReference>
<organism evidence="6 7">
    <name type="scientific">Sphingomonas quercus</name>
    <dbReference type="NCBI Taxonomy" id="2842451"/>
    <lineage>
        <taxon>Bacteria</taxon>
        <taxon>Pseudomonadati</taxon>
        <taxon>Pseudomonadota</taxon>
        <taxon>Alphaproteobacteria</taxon>
        <taxon>Sphingomonadales</taxon>
        <taxon>Sphingomonadaceae</taxon>
        <taxon>Sphingomonas</taxon>
    </lineage>
</organism>
<dbReference type="CDD" id="cd06171">
    <property type="entry name" value="Sigma70_r4"/>
    <property type="match status" value="1"/>
</dbReference>
<dbReference type="InterPro" id="IPR039425">
    <property type="entry name" value="RNA_pol_sigma-70-like"/>
</dbReference>
<protein>
    <submittedName>
        <fullName evidence="6">Sigma-70 family RNA polymerase sigma factor</fullName>
    </submittedName>
</protein>
<evidence type="ECO:0000256" key="1">
    <source>
        <dbReference type="ARBA" id="ARBA00023015"/>
    </source>
</evidence>
<evidence type="ECO:0000256" key="2">
    <source>
        <dbReference type="ARBA" id="ARBA00023082"/>
    </source>
</evidence>
<accession>A0ABS6BKG6</accession>
<evidence type="ECO:0000256" key="3">
    <source>
        <dbReference type="ARBA" id="ARBA00023163"/>
    </source>
</evidence>
<gene>
    <name evidence="6" type="ORF">KOF26_09560</name>
</gene>
<feature type="domain" description="RNA polymerase sigma factor 70 region 4 type 2" evidence="5">
    <location>
        <begin position="128"/>
        <end position="180"/>
    </location>
</feature>
<sequence length="192" mass="21894">MADRRDATRPGDSGEAALIERVRARDLKAFEELYRRYHPRLSRFLTNLVRRPHLVEEALNDTMMVVWHRLDGFNGASKLSTWIFAIAYRTAMKAARRQDVPIEDPAAATRESADPLPDEGVGKARIQRALAEAMAGLSPDHRLVVDLTYFHDMGYREIAEIMGCPVDTVKTRMFYARRRLRGALAGELPDWL</sequence>
<dbReference type="InterPro" id="IPR014284">
    <property type="entry name" value="RNA_pol_sigma-70_dom"/>
</dbReference>
<name>A0ABS6BKG6_9SPHN</name>
<evidence type="ECO:0000259" key="5">
    <source>
        <dbReference type="Pfam" id="PF08281"/>
    </source>
</evidence>
<evidence type="ECO:0000313" key="6">
    <source>
        <dbReference type="EMBL" id="MBU3078112.1"/>
    </source>
</evidence>
<dbReference type="InterPro" id="IPR007627">
    <property type="entry name" value="RNA_pol_sigma70_r2"/>
</dbReference>
<dbReference type="Pfam" id="PF04542">
    <property type="entry name" value="Sigma70_r2"/>
    <property type="match status" value="1"/>
</dbReference>